<feature type="compositionally biased region" description="Low complexity" evidence="1">
    <location>
        <begin position="16"/>
        <end position="25"/>
    </location>
</feature>
<feature type="region of interest" description="Disordered" evidence="1">
    <location>
        <begin position="1"/>
        <end position="33"/>
    </location>
</feature>
<sequence>MPQTVKGQLSSRHSDVVWSSSSRGSFLQGRSNGKDSTLEVLSWGMVRQAQVGKVRIGMGKGKNLFDKDKSLQKLLVDDTYIRGGGGYKHAINHSIPVEQIVLKKR</sequence>
<keyword evidence="3" id="KW-1185">Reference proteome</keyword>
<evidence type="ECO:0000313" key="3">
    <source>
        <dbReference type="Proteomes" id="UP001054837"/>
    </source>
</evidence>
<proteinExistence type="predicted"/>
<dbReference type="Proteomes" id="UP001054837">
    <property type="component" value="Unassembled WGS sequence"/>
</dbReference>
<evidence type="ECO:0000313" key="2">
    <source>
        <dbReference type="EMBL" id="GIY74868.1"/>
    </source>
</evidence>
<gene>
    <name evidence="2" type="ORF">CDAR_73291</name>
</gene>
<name>A0AAV4VZJ0_9ARAC</name>
<dbReference type="AlphaFoldDB" id="A0AAV4VZJ0"/>
<organism evidence="2 3">
    <name type="scientific">Caerostris darwini</name>
    <dbReference type="NCBI Taxonomy" id="1538125"/>
    <lineage>
        <taxon>Eukaryota</taxon>
        <taxon>Metazoa</taxon>
        <taxon>Ecdysozoa</taxon>
        <taxon>Arthropoda</taxon>
        <taxon>Chelicerata</taxon>
        <taxon>Arachnida</taxon>
        <taxon>Araneae</taxon>
        <taxon>Araneomorphae</taxon>
        <taxon>Entelegynae</taxon>
        <taxon>Araneoidea</taxon>
        <taxon>Araneidae</taxon>
        <taxon>Caerostris</taxon>
    </lineage>
</organism>
<accession>A0AAV4VZJ0</accession>
<dbReference type="EMBL" id="BPLQ01013794">
    <property type="protein sequence ID" value="GIY74868.1"/>
    <property type="molecule type" value="Genomic_DNA"/>
</dbReference>
<evidence type="ECO:0000256" key="1">
    <source>
        <dbReference type="SAM" id="MobiDB-lite"/>
    </source>
</evidence>
<reference evidence="2 3" key="1">
    <citation type="submission" date="2021-06" db="EMBL/GenBank/DDBJ databases">
        <title>Caerostris darwini draft genome.</title>
        <authorList>
            <person name="Kono N."/>
            <person name="Arakawa K."/>
        </authorList>
    </citation>
    <scope>NUCLEOTIDE SEQUENCE [LARGE SCALE GENOMIC DNA]</scope>
</reference>
<protein>
    <submittedName>
        <fullName evidence="2">Uncharacterized protein</fullName>
    </submittedName>
</protein>
<comment type="caution">
    <text evidence="2">The sequence shown here is derived from an EMBL/GenBank/DDBJ whole genome shotgun (WGS) entry which is preliminary data.</text>
</comment>